<evidence type="ECO:0000256" key="1">
    <source>
        <dbReference type="SAM" id="MobiDB-lite"/>
    </source>
</evidence>
<protein>
    <recommendedName>
        <fullName evidence="4">NadR/Ttd14 AAA domain-containing protein</fullName>
    </recommendedName>
</protein>
<accession>X0Q5G7</accession>
<gene>
    <name evidence="2" type="ORF">RW1_031_00660</name>
</gene>
<keyword evidence="3" id="KW-1185">Reference proteome</keyword>
<organism evidence="2 3">
    <name type="scientific">Rhodococcus wratislaviensis NBRC 100605</name>
    <dbReference type="NCBI Taxonomy" id="1219028"/>
    <lineage>
        <taxon>Bacteria</taxon>
        <taxon>Bacillati</taxon>
        <taxon>Actinomycetota</taxon>
        <taxon>Actinomycetes</taxon>
        <taxon>Mycobacteriales</taxon>
        <taxon>Nocardiaceae</taxon>
        <taxon>Rhodococcus</taxon>
    </lineage>
</organism>
<comment type="caution">
    <text evidence="2">The sequence shown here is derived from an EMBL/GenBank/DDBJ whole genome shotgun (WGS) entry which is preliminary data.</text>
</comment>
<proteinExistence type="predicted"/>
<dbReference type="AlphaFoldDB" id="X0Q5G7"/>
<evidence type="ECO:0008006" key="4">
    <source>
        <dbReference type="Google" id="ProtNLM"/>
    </source>
</evidence>
<dbReference type="InterPro" id="IPR027417">
    <property type="entry name" value="P-loop_NTPase"/>
</dbReference>
<sequence>MIVAVEGPSAAGKTTWCRAVPGQFVAEYSPTGQEPDGSDPAGHATYWAHVNAQRWSQALALEAATGVAVCDNDPLKLHYSWCLAAVGAAPITRFEHELTAVRQMFAQRRLGFPDVVLLSIPDPQQLLRQRTADPTRQRRHFDLHARLAAPLAEWYAALDRLDPGRVIDGFPLALDAASVALEPPRQGPAGQRDRRTARIVTHSHSHRHEPTRYRRGEPLSFAVETVFDASWSVDAVVPSTLAGALVSGEVRSAREHGEASMCESLMVHSALRCERNGPGPTSEDGHAPPSPYLSVSVGRGECYLDS</sequence>
<dbReference type="Proteomes" id="UP000019491">
    <property type="component" value="Unassembled WGS sequence"/>
</dbReference>
<feature type="region of interest" description="Disordered" evidence="1">
    <location>
        <begin position="274"/>
        <end position="293"/>
    </location>
</feature>
<name>X0Q5G7_RHOWR</name>
<evidence type="ECO:0000313" key="3">
    <source>
        <dbReference type="Proteomes" id="UP000019491"/>
    </source>
</evidence>
<dbReference type="EMBL" id="BAWF01000031">
    <property type="protein sequence ID" value="GAF46482.1"/>
    <property type="molecule type" value="Genomic_DNA"/>
</dbReference>
<dbReference type="SUPFAM" id="SSF52540">
    <property type="entry name" value="P-loop containing nucleoside triphosphate hydrolases"/>
    <property type="match status" value="1"/>
</dbReference>
<reference evidence="2 3" key="1">
    <citation type="submission" date="2014-02" db="EMBL/GenBank/DDBJ databases">
        <title>Whole genome shotgun sequence of Rhodococcus wratislaviensis NBRC 100605.</title>
        <authorList>
            <person name="Hosoyama A."/>
            <person name="Tsuchikane K."/>
            <person name="Yoshida I."/>
            <person name="Ohji S."/>
            <person name="Ichikawa N."/>
            <person name="Yamazoe A."/>
            <person name="Fujita N."/>
        </authorList>
    </citation>
    <scope>NUCLEOTIDE SEQUENCE [LARGE SCALE GENOMIC DNA]</scope>
    <source>
        <strain evidence="2 3">NBRC 100605</strain>
    </source>
</reference>
<evidence type="ECO:0000313" key="2">
    <source>
        <dbReference type="EMBL" id="GAF46482.1"/>
    </source>
</evidence>